<reference evidence="2 3" key="1">
    <citation type="journal article" date="2024" name="J Genomics">
        <title>Draft genome sequencing and assembly of Favolaschia claudopus CIRM-BRFM 2984 isolated from oak limbs.</title>
        <authorList>
            <person name="Navarro D."/>
            <person name="Drula E."/>
            <person name="Chaduli D."/>
            <person name="Cazenave R."/>
            <person name="Ahrendt S."/>
            <person name="Wang J."/>
            <person name="Lipzen A."/>
            <person name="Daum C."/>
            <person name="Barry K."/>
            <person name="Grigoriev I.V."/>
            <person name="Favel A."/>
            <person name="Rosso M.N."/>
            <person name="Martin F."/>
        </authorList>
    </citation>
    <scope>NUCLEOTIDE SEQUENCE [LARGE SCALE GENOMIC DNA]</scope>
    <source>
        <strain evidence="2 3">CIRM-BRFM 2984</strain>
    </source>
</reference>
<dbReference type="Proteomes" id="UP001362999">
    <property type="component" value="Unassembled WGS sequence"/>
</dbReference>
<sequence length="361" mass="39673">MSIRYPRIPSPESSFDQTIEPVGSRWRLLTDLNLIVEDDETSAETLLKAFDLSLYNLDSHRELGDASFVPTAPLKHGQDSFTNLPLPSSQNPFLSTPMRLKHFSKLSPSILRELLRSPSLPGSSFDNSLDIHCSRPLSPAPLKLTRPRLVAAHSGSPLSLSEYSLPLTPPPTDRIPSSFHLPDPLVVDVTLEARKADPAPTHFGFCSTAFSRQALSAPPHPNTIISPSAVRNYQKVIDEMRGVDSYSAQDSVYDGHEVSLLLLSSPNLLGSSGLMTPELDAPDVASSPPLFAKPRTLGALEDEFVALLQERATEEEEDAAELRALASRLEMIARGRRILATKITERKIEQQESENQRVGNN</sequence>
<dbReference type="AlphaFoldDB" id="A0AAW0EBB8"/>
<gene>
    <name evidence="2" type="ORF">R3P38DRAFT_2830042</name>
</gene>
<protein>
    <submittedName>
        <fullName evidence="2">Uncharacterized protein</fullName>
    </submittedName>
</protein>
<keyword evidence="3" id="KW-1185">Reference proteome</keyword>
<evidence type="ECO:0000313" key="2">
    <source>
        <dbReference type="EMBL" id="KAK7061535.1"/>
    </source>
</evidence>
<proteinExistence type="predicted"/>
<accession>A0AAW0EBB8</accession>
<name>A0AAW0EBB8_9AGAR</name>
<dbReference type="EMBL" id="JAWWNJ010000002">
    <property type="protein sequence ID" value="KAK7061535.1"/>
    <property type="molecule type" value="Genomic_DNA"/>
</dbReference>
<keyword evidence="1" id="KW-0175">Coiled coil</keyword>
<feature type="coiled-coil region" evidence="1">
    <location>
        <begin position="297"/>
        <end position="332"/>
    </location>
</feature>
<organism evidence="2 3">
    <name type="scientific">Favolaschia claudopus</name>
    <dbReference type="NCBI Taxonomy" id="2862362"/>
    <lineage>
        <taxon>Eukaryota</taxon>
        <taxon>Fungi</taxon>
        <taxon>Dikarya</taxon>
        <taxon>Basidiomycota</taxon>
        <taxon>Agaricomycotina</taxon>
        <taxon>Agaricomycetes</taxon>
        <taxon>Agaricomycetidae</taxon>
        <taxon>Agaricales</taxon>
        <taxon>Marasmiineae</taxon>
        <taxon>Mycenaceae</taxon>
        <taxon>Favolaschia</taxon>
    </lineage>
</organism>
<evidence type="ECO:0000313" key="3">
    <source>
        <dbReference type="Proteomes" id="UP001362999"/>
    </source>
</evidence>
<comment type="caution">
    <text evidence="2">The sequence shown here is derived from an EMBL/GenBank/DDBJ whole genome shotgun (WGS) entry which is preliminary data.</text>
</comment>
<evidence type="ECO:0000256" key="1">
    <source>
        <dbReference type="SAM" id="Coils"/>
    </source>
</evidence>